<evidence type="ECO:0000313" key="4">
    <source>
        <dbReference type="Proteomes" id="UP000002754"/>
    </source>
</evidence>
<evidence type="ECO:0000313" key="5">
    <source>
        <dbReference type="Proteomes" id="UP000297014"/>
    </source>
</evidence>
<dbReference type="STRING" id="1218173.BALCAV_0212355"/>
<dbReference type="Pfam" id="PF00583">
    <property type="entry name" value="Acetyltransf_1"/>
    <property type="match status" value="1"/>
</dbReference>
<dbReference type="eggNOG" id="COG0456">
    <property type="taxonomic scope" value="Bacteria"/>
</dbReference>
<keyword evidence="4" id="KW-1185">Reference proteome</keyword>
<evidence type="ECO:0000313" key="3">
    <source>
        <dbReference type="EMBL" id="THG89839.1"/>
    </source>
</evidence>
<gene>
    <name evidence="3" type="ORF">AJ85_14790</name>
    <name evidence="2" type="ORF">BALCAV_0212355</name>
</gene>
<evidence type="ECO:0000313" key="2">
    <source>
        <dbReference type="EMBL" id="KGA97111.1"/>
    </source>
</evidence>
<accession>A0A094WJU6</accession>
<dbReference type="InterPro" id="IPR000182">
    <property type="entry name" value="GNAT_dom"/>
</dbReference>
<name>A0A094WJU6_ALKAL</name>
<dbReference type="SUPFAM" id="SSF55729">
    <property type="entry name" value="Acyl-CoA N-acyltransferases (Nat)"/>
    <property type="match status" value="1"/>
</dbReference>
<reference evidence="2 4" key="1">
    <citation type="journal article" date="2014" name="Genome Announc.">
        <title>Draft Genome Sequence of Bacillus alcalophilus AV1934, a Classic Alkaliphile Isolated from Human Feces in 1934.</title>
        <authorList>
            <person name="Attie O."/>
            <person name="Jayaprakash A."/>
            <person name="Shah H."/>
            <person name="Paulsen I.T."/>
            <person name="Morino M."/>
            <person name="Takahashi Y."/>
            <person name="Narumi I."/>
            <person name="Sachidanandam R."/>
            <person name="Satoh K."/>
            <person name="Ito M."/>
            <person name="Krulwich T.A."/>
        </authorList>
    </citation>
    <scope>NUCLEOTIDE SEQUENCE [LARGE SCALE GENOMIC DNA]</scope>
    <source>
        <strain evidence="2 4">AV1934</strain>
    </source>
</reference>
<feature type="domain" description="N-acetyltransferase" evidence="1">
    <location>
        <begin position="22"/>
        <end position="152"/>
    </location>
</feature>
<evidence type="ECO:0000259" key="1">
    <source>
        <dbReference type="PROSITE" id="PS51186"/>
    </source>
</evidence>
<dbReference type="RefSeq" id="WP_004428024.1">
    <property type="nucleotide sequence ID" value="NZ_ALPT02000037.1"/>
</dbReference>
<dbReference type="GO" id="GO:0016747">
    <property type="term" value="F:acyltransferase activity, transferring groups other than amino-acyl groups"/>
    <property type="evidence" value="ECO:0007669"/>
    <property type="project" value="InterPro"/>
</dbReference>
<comment type="caution">
    <text evidence="2">The sequence shown here is derived from an EMBL/GenBank/DDBJ whole genome shotgun (WGS) entry which is preliminary data.</text>
</comment>
<dbReference type="EMBL" id="JALP01000193">
    <property type="protein sequence ID" value="THG89839.1"/>
    <property type="molecule type" value="Genomic_DNA"/>
</dbReference>
<dbReference type="AlphaFoldDB" id="A0A094WJU6"/>
<dbReference type="Proteomes" id="UP000002754">
    <property type="component" value="Unassembled WGS sequence"/>
</dbReference>
<dbReference type="Proteomes" id="UP000297014">
    <property type="component" value="Unassembled WGS sequence"/>
</dbReference>
<dbReference type="InterPro" id="IPR016181">
    <property type="entry name" value="Acyl_CoA_acyltransferase"/>
</dbReference>
<organism evidence="2 4">
    <name type="scientific">Alkalihalobacillus alcalophilus ATCC 27647 = CGMCC 1.3604</name>
    <dbReference type="NCBI Taxonomy" id="1218173"/>
    <lineage>
        <taxon>Bacteria</taxon>
        <taxon>Bacillati</taxon>
        <taxon>Bacillota</taxon>
        <taxon>Bacilli</taxon>
        <taxon>Bacillales</taxon>
        <taxon>Bacillaceae</taxon>
        <taxon>Alkalihalobacillus</taxon>
    </lineage>
</organism>
<dbReference type="OrthoDB" id="4016818at2"/>
<dbReference type="PROSITE" id="PS51186">
    <property type="entry name" value="GNAT"/>
    <property type="match status" value="1"/>
</dbReference>
<protein>
    <submittedName>
        <fullName evidence="2">GNAT family acetyltransferase</fullName>
    </submittedName>
</protein>
<keyword evidence="2" id="KW-0808">Transferase</keyword>
<dbReference type="CDD" id="cd04301">
    <property type="entry name" value="NAT_SF"/>
    <property type="match status" value="1"/>
</dbReference>
<dbReference type="EMBL" id="ALPT02000037">
    <property type="protein sequence ID" value="KGA97111.1"/>
    <property type="molecule type" value="Genomic_DNA"/>
</dbReference>
<proteinExistence type="predicted"/>
<reference evidence="3 5" key="2">
    <citation type="submission" date="2014-01" db="EMBL/GenBank/DDBJ databases">
        <title>Draft genome sequencing of Bacillus alcalophilus CGMCC 1.3604.</title>
        <authorList>
            <person name="Yang J."/>
            <person name="Diao L."/>
            <person name="Yang S."/>
        </authorList>
    </citation>
    <scope>NUCLEOTIDE SEQUENCE [LARGE SCALE GENOMIC DNA]</scope>
    <source>
        <strain evidence="3 5">CGMCC 1.3604</strain>
    </source>
</reference>
<sequence>MGDLLVPLYSLPELEQSNNQTWKIRKPLPPEKHIVMNWVRTNFSEQWASEVDVALAQTPSSCFIAVEGEKIVGFACFNVTALNFFGPTGVAESARGRGIGLQLLIQSLDEMKRIGYAYAIIGGAGPVDFYKKAVGAIEIPGSNNGIYVGMLK</sequence>
<dbReference type="Gene3D" id="3.40.630.30">
    <property type="match status" value="1"/>
</dbReference>